<dbReference type="EMBL" id="PYAT01000001">
    <property type="protein sequence ID" value="PSL42013.1"/>
    <property type="molecule type" value="Genomic_DNA"/>
</dbReference>
<name>A0A2P8H724_9BACL</name>
<keyword evidence="1" id="KW-0812">Transmembrane</keyword>
<protein>
    <submittedName>
        <fullName evidence="2">Uncharacterized protein</fullName>
    </submittedName>
</protein>
<sequence length="34" mass="3859">MNRSNVLLLIFLFVLAIGWGIVYWVFFADNVIGG</sequence>
<keyword evidence="1" id="KW-1133">Transmembrane helix</keyword>
<keyword evidence="1" id="KW-0472">Membrane</keyword>
<evidence type="ECO:0000313" key="2">
    <source>
        <dbReference type="EMBL" id="PSL42013.1"/>
    </source>
</evidence>
<dbReference type="Proteomes" id="UP000242682">
    <property type="component" value="Unassembled WGS sequence"/>
</dbReference>
<gene>
    <name evidence="2" type="ORF">B0H99_101261</name>
</gene>
<organism evidence="2 3">
    <name type="scientific">Planomicrobium soli</name>
    <dbReference type="NCBI Taxonomy" id="1176648"/>
    <lineage>
        <taxon>Bacteria</taxon>
        <taxon>Bacillati</taxon>
        <taxon>Bacillota</taxon>
        <taxon>Bacilli</taxon>
        <taxon>Bacillales</taxon>
        <taxon>Caryophanaceae</taxon>
        <taxon>Planomicrobium</taxon>
    </lineage>
</organism>
<evidence type="ECO:0000256" key="1">
    <source>
        <dbReference type="SAM" id="Phobius"/>
    </source>
</evidence>
<feature type="transmembrane region" description="Helical" evidence="1">
    <location>
        <begin position="7"/>
        <end position="26"/>
    </location>
</feature>
<proteinExistence type="predicted"/>
<comment type="caution">
    <text evidence="2">The sequence shown here is derived from an EMBL/GenBank/DDBJ whole genome shotgun (WGS) entry which is preliminary data.</text>
</comment>
<keyword evidence="3" id="KW-1185">Reference proteome</keyword>
<reference evidence="2 3" key="1">
    <citation type="submission" date="2018-03" db="EMBL/GenBank/DDBJ databases">
        <title>Genomic Encyclopedia of Type Strains, Phase III (KMG-III): the genomes of soil and plant-associated and newly described type strains.</title>
        <authorList>
            <person name="Whitman W."/>
        </authorList>
    </citation>
    <scope>NUCLEOTIDE SEQUENCE [LARGE SCALE GENOMIC DNA]</scope>
    <source>
        <strain evidence="2 3">CGMCC 1.12259</strain>
    </source>
</reference>
<dbReference type="AlphaFoldDB" id="A0A2P8H724"/>
<accession>A0A2P8H724</accession>
<evidence type="ECO:0000313" key="3">
    <source>
        <dbReference type="Proteomes" id="UP000242682"/>
    </source>
</evidence>